<dbReference type="InterPro" id="IPR034164">
    <property type="entry name" value="Pepsin-like_dom"/>
</dbReference>
<dbReference type="FunFam" id="2.40.70.10:FF:000167">
    <property type="entry name" value="Uncharacterized protein"/>
    <property type="match status" value="1"/>
</dbReference>
<dbReference type="GO" id="GO:0004190">
    <property type="term" value="F:aspartic-type endopeptidase activity"/>
    <property type="evidence" value="ECO:0007669"/>
    <property type="project" value="UniProtKB-KW"/>
</dbReference>
<dbReference type="FunFam" id="2.40.70.10:FF:000008">
    <property type="entry name" value="Cathepsin D"/>
    <property type="match status" value="1"/>
</dbReference>
<proteinExistence type="predicted"/>
<feature type="transmembrane region" description="Helical" evidence="6">
    <location>
        <begin position="335"/>
        <end position="353"/>
    </location>
</feature>
<name>A0A8S1LJG8_PARPR</name>
<gene>
    <name evidence="8" type="ORF">PPRIM_AZ9-3.1.T0410222</name>
</gene>
<evidence type="ECO:0000256" key="2">
    <source>
        <dbReference type="ARBA" id="ARBA00022750"/>
    </source>
</evidence>
<keyword evidence="1" id="KW-0645">Protease</keyword>
<dbReference type="Pfam" id="PF00026">
    <property type="entry name" value="Asp"/>
    <property type="match status" value="1"/>
</dbReference>
<evidence type="ECO:0000313" key="8">
    <source>
        <dbReference type="EMBL" id="CAD8067900.1"/>
    </source>
</evidence>
<dbReference type="InterPro" id="IPR001969">
    <property type="entry name" value="Aspartic_peptidase_AS"/>
</dbReference>
<accession>A0A8S1LJG8</accession>
<dbReference type="EMBL" id="CAJJDM010000040">
    <property type="protein sequence ID" value="CAD8067900.1"/>
    <property type="molecule type" value="Genomic_DNA"/>
</dbReference>
<dbReference type="PROSITE" id="PS51767">
    <property type="entry name" value="PEPTIDASE_A1"/>
    <property type="match status" value="1"/>
</dbReference>
<evidence type="ECO:0000313" key="9">
    <source>
        <dbReference type="Proteomes" id="UP000688137"/>
    </source>
</evidence>
<evidence type="ECO:0000256" key="4">
    <source>
        <dbReference type="PIRSR" id="PIRSR601461-1"/>
    </source>
</evidence>
<keyword evidence="5" id="KW-1015">Disulfide bond</keyword>
<dbReference type="InterPro" id="IPR001461">
    <property type="entry name" value="Aspartic_peptidase_A1"/>
</dbReference>
<organism evidence="8 9">
    <name type="scientific">Paramecium primaurelia</name>
    <dbReference type="NCBI Taxonomy" id="5886"/>
    <lineage>
        <taxon>Eukaryota</taxon>
        <taxon>Sar</taxon>
        <taxon>Alveolata</taxon>
        <taxon>Ciliophora</taxon>
        <taxon>Intramacronucleata</taxon>
        <taxon>Oligohymenophorea</taxon>
        <taxon>Peniculida</taxon>
        <taxon>Parameciidae</taxon>
        <taxon>Paramecium</taxon>
    </lineage>
</organism>
<evidence type="ECO:0000256" key="1">
    <source>
        <dbReference type="ARBA" id="ARBA00022670"/>
    </source>
</evidence>
<evidence type="ECO:0000256" key="5">
    <source>
        <dbReference type="PIRSR" id="PIRSR601461-2"/>
    </source>
</evidence>
<comment type="caution">
    <text evidence="8">The sequence shown here is derived from an EMBL/GenBank/DDBJ whole genome shotgun (WGS) entry which is preliminary data.</text>
</comment>
<keyword evidence="6" id="KW-1133">Transmembrane helix</keyword>
<dbReference type="GO" id="GO:0006508">
    <property type="term" value="P:proteolysis"/>
    <property type="evidence" value="ECO:0007669"/>
    <property type="project" value="UniProtKB-KW"/>
</dbReference>
<evidence type="ECO:0000259" key="7">
    <source>
        <dbReference type="PROSITE" id="PS51767"/>
    </source>
</evidence>
<dbReference type="PANTHER" id="PTHR47966">
    <property type="entry name" value="BETA-SITE APP-CLEAVING ENZYME, ISOFORM A-RELATED"/>
    <property type="match status" value="1"/>
</dbReference>
<evidence type="ECO:0000256" key="3">
    <source>
        <dbReference type="ARBA" id="ARBA00022801"/>
    </source>
</evidence>
<feature type="disulfide bond" evidence="5">
    <location>
        <begin position="45"/>
        <end position="50"/>
    </location>
</feature>
<dbReference type="PANTHER" id="PTHR47966:SF51">
    <property type="entry name" value="BETA-SITE APP-CLEAVING ENZYME, ISOFORM A-RELATED"/>
    <property type="match status" value="1"/>
</dbReference>
<keyword evidence="9" id="KW-1185">Reference proteome</keyword>
<dbReference type="OMA" id="FLDEQPH"/>
<feature type="active site" evidence="4">
    <location>
        <position position="32"/>
    </location>
</feature>
<feature type="active site" evidence="4">
    <location>
        <position position="209"/>
    </location>
</feature>
<reference evidence="8" key="1">
    <citation type="submission" date="2021-01" db="EMBL/GenBank/DDBJ databases">
        <authorList>
            <consortium name="Genoscope - CEA"/>
            <person name="William W."/>
        </authorList>
    </citation>
    <scope>NUCLEOTIDE SEQUENCE</scope>
</reference>
<sequence>MDAFKLSNYGNVQYYGPIQIGTPNQQLTVIFDTGSPYLWVPSDNCSIFKCHYSKRFQTSESSTYKNQSKPGQVEYASGGCKGFWGSDYVQLLGDNNTRVQTNILFTYQDSGFEAVQSDGLLGLSNDKDIANIFDLAYKQGQIKSNLFAMELKSKNDQSLFYYDDIPNEIMNNVEWIRVLRNDYWTVKVLNIQLNENFMSTGKLKEALIDSGTSLLYLPENVVISIYQELILNNCRLLDGNVFCPCLIPRNQVDKYPKIKFYLEGIYLELDINDYMLLDFQYQGLCYIGIEIESQMNLMILGDIVMRKYVIVFDKQSNIIGFKGVQKLNNIKTTSIFWIEIIGFGGIIISCILLQMKLIKL</sequence>
<feature type="domain" description="Peptidase A1" evidence="7">
    <location>
        <begin position="14"/>
        <end position="322"/>
    </location>
</feature>
<dbReference type="Proteomes" id="UP000688137">
    <property type="component" value="Unassembled WGS sequence"/>
</dbReference>
<keyword evidence="2" id="KW-0064">Aspartyl protease</keyword>
<keyword evidence="6" id="KW-0812">Transmembrane</keyword>
<dbReference type="CDD" id="cd05471">
    <property type="entry name" value="pepsin_like"/>
    <property type="match status" value="1"/>
</dbReference>
<dbReference type="InterPro" id="IPR033121">
    <property type="entry name" value="PEPTIDASE_A1"/>
</dbReference>
<evidence type="ECO:0000256" key="6">
    <source>
        <dbReference type="SAM" id="Phobius"/>
    </source>
</evidence>
<protein>
    <recommendedName>
        <fullName evidence="7">Peptidase A1 domain-containing protein</fullName>
    </recommendedName>
</protein>
<feature type="disulfide bond" evidence="5">
    <location>
        <begin position="245"/>
        <end position="285"/>
    </location>
</feature>
<keyword evidence="6" id="KW-0472">Membrane</keyword>
<dbReference type="AlphaFoldDB" id="A0A8S1LJG8"/>
<keyword evidence="3" id="KW-0378">Hydrolase</keyword>
<dbReference type="PROSITE" id="PS00141">
    <property type="entry name" value="ASP_PROTEASE"/>
    <property type="match status" value="2"/>
</dbReference>